<organism evidence="3 4">
    <name type="scientific">Dactylellina haptotyla (strain CBS 200.50)</name>
    <name type="common">Nematode-trapping fungus</name>
    <name type="synonym">Monacrosporium haptotylum</name>
    <dbReference type="NCBI Taxonomy" id="1284197"/>
    <lineage>
        <taxon>Eukaryota</taxon>
        <taxon>Fungi</taxon>
        <taxon>Dikarya</taxon>
        <taxon>Ascomycota</taxon>
        <taxon>Pezizomycotina</taxon>
        <taxon>Orbiliomycetes</taxon>
        <taxon>Orbiliales</taxon>
        <taxon>Orbiliaceae</taxon>
        <taxon>Dactylellina</taxon>
    </lineage>
</organism>
<dbReference type="HOGENOM" id="CLU_137480_1_0_1"/>
<accession>S8AEF5</accession>
<dbReference type="InterPro" id="IPR036786">
    <property type="entry name" value="Ribosome_mat_SBDS_N_sf"/>
</dbReference>
<evidence type="ECO:0000313" key="4">
    <source>
        <dbReference type="Proteomes" id="UP000015100"/>
    </source>
</evidence>
<proteinExistence type="predicted"/>
<reference evidence="3 4" key="1">
    <citation type="journal article" date="2013" name="PLoS Genet.">
        <title>Genomic mechanisms accounting for the adaptation to parasitism in nematode-trapping fungi.</title>
        <authorList>
            <person name="Meerupati T."/>
            <person name="Andersson K.M."/>
            <person name="Friman E."/>
            <person name="Kumar D."/>
            <person name="Tunlid A."/>
            <person name="Ahren D."/>
        </authorList>
    </citation>
    <scope>NUCLEOTIDE SEQUENCE [LARGE SCALE GENOMIC DNA]</scope>
    <source>
        <strain evidence="3 4">CBS 200.50</strain>
    </source>
</reference>
<name>S8AEF5_DACHA</name>
<protein>
    <recommendedName>
        <fullName evidence="2">Ribosome maturation protein SDO1/SBDS N-terminal domain-containing protein</fullName>
    </recommendedName>
</protein>
<dbReference type="PANTHER" id="PTHR10927">
    <property type="entry name" value="RIBOSOME MATURATION PROTEIN SBDS"/>
    <property type="match status" value="1"/>
</dbReference>
<dbReference type="Pfam" id="PF01172">
    <property type="entry name" value="SBDS_N"/>
    <property type="match status" value="1"/>
</dbReference>
<feature type="region of interest" description="Disordered" evidence="1">
    <location>
        <begin position="93"/>
        <end position="114"/>
    </location>
</feature>
<comment type="caution">
    <text evidence="3">The sequence shown here is derived from an EMBL/GenBank/DDBJ whole genome shotgun (WGS) entry which is preliminary data.</text>
</comment>
<evidence type="ECO:0000313" key="3">
    <source>
        <dbReference type="EMBL" id="EPS41400.1"/>
    </source>
</evidence>
<evidence type="ECO:0000256" key="1">
    <source>
        <dbReference type="SAM" id="MobiDB-lite"/>
    </source>
</evidence>
<dbReference type="Gene3D" id="3.30.1250.10">
    <property type="entry name" value="Ribosome maturation protein SBDS, N-terminal domain"/>
    <property type="match status" value="1"/>
</dbReference>
<dbReference type="PANTHER" id="PTHR10927:SF2">
    <property type="entry name" value="RESTRICTION OF TELOMERE CAPPING PROTEIN 3"/>
    <property type="match status" value="1"/>
</dbReference>
<dbReference type="OMA" id="HYKGKDD"/>
<dbReference type="STRING" id="1284197.S8AEF5"/>
<dbReference type="OrthoDB" id="2567806at2759"/>
<sequence length="114" mass="12475">MRGGNNVHKVHLKKGENDFIVLVEDTDSFKKWKDDSSVPLAQVVDGFTIYTTHKHGAQGVMDSASKAILDSSFGKCSEDEIISTILREGTLQTTTSQTRFGSTNDSIGSMANHR</sequence>
<reference evidence="4" key="2">
    <citation type="submission" date="2013-04" db="EMBL/GenBank/DDBJ databases">
        <title>Genomic mechanisms accounting for the adaptation to parasitism in nematode-trapping fungi.</title>
        <authorList>
            <person name="Ahren D.G."/>
        </authorList>
    </citation>
    <scope>NUCLEOTIDE SEQUENCE [LARGE SCALE GENOMIC DNA]</scope>
    <source>
        <strain evidence="4">CBS 200.50</strain>
    </source>
</reference>
<dbReference type="SUPFAM" id="SSF89895">
    <property type="entry name" value="FYSH domain"/>
    <property type="match status" value="1"/>
</dbReference>
<keyword evidence="4" id="KW-1185">Reference proteome</keyword>
<feature type="domain" description="Ribosome maturation protein SDO1/SBDS N-terminal" evidence="2">
    <location>
        <begin position="6"/>
        <end position="98"/>
    </location>
</feature>
<dbReference type="AlphaFoldDB" id="S8AEF5"/>
<evidence type="ECO:0000259" key="2">
    <source>
        <dbReference type="Pfam" id="PF01172"/>
    </source>
</evidence>
<dbReference type="InterPro" id="IPR019783">
    <property type="entry name" value="SDO1/SBDS_N"/>
</dbReference>
<dbReference type="Proteomes" id="UP000015100">
    <property type="component" value="Unassembled WGS sequence"/>
</dbReference>
<gene>
    <name evidence="3" type="ORF">H072_4702</name>
</gene>
<dbReference type="EMBL" id="AQGS01000244">
    <property type="protein sequence ID" value="EPS41400.1"/>
    <property type="molecule type" value="Genomic_DNA"/>
</dbReference>
<dbReference type="InterPro" id="IPR039100">
    <property type="entry name" value="Sdo1/SBDS-like"/>
</dbReference>
<dbReference type="eggNOG" id="ENOG502S9SB">
    <property type="taxonomic scope" value="Eukaryota"/>
</dbReference>